<keyword evidence="2" id="KW-1003">Cell membrane</keyword>
<protein>
    <submittedName>
        <fullName evidence="11">Lachesin</fullName>
    </submittedName>
</protein>
<dbReference type="GO" id="GO:0043005">
    <property type="term" value="C:neuron projection"/>
    <property type="evidence" value="ECO:0007669"/>
    <property type="project" value="TreeGrafter"/>
</dbReference>
<dbReference type="EMBL" id="BPLQ01010538">
    <property type="protein sequence ID" value="GIY51462.1"/>
    <property type="molecule type" value="Genomic_DNA"/>
</dbReference>
<evidence type="ECO:0000256" key="4">
    <source>
        <dbReference type="ARBA" id="ARBA00022737"/>
    </source>
</evidence>
<evidence type="ECO:0000256" key="5">
    <source>
        <dbReference type="ARBA" id="ARBA00023136"/>
    </source>
</evidence>
<keyword evidence="6" id="KW-1015">Disulfide bond</keyword>
<feature type="domain" description="Ig-like" evidence="10">
    <location>
        <begin position="151"/>
        <end position="240"/>
    </location>
</feature>
<evidence type="ECO:0000256" key="6">
    <source>
        <dbReference type="ARBA" id="ARBA00023157"/>
    </source>
</evidence>
<keyword evidence="4" id="KW-0677">Repeat</keyword>
<dbReference type="Pfam" id="PF07686">
    <property type="entry name" value="V-set"/>
    <property type="match status" value="1"/>
</dbReference>
<dbReference type="InterPro" id="IPR013783">
    <property type="entry name" value="Ig-like_fold"/>
</dbReference>
<sequence length="464" mass="51732">MDTKENALSGRKMAKSEKLCRHKYAYNAVVFPLQFSRINARGTTNEADPEFSEAIPNITIPVGRDIQLPCIVDNLGSYRAAWIKVETKAILTIHHHIITRNYRISLSHSDNRNFVLHIRNVQKSDRGGYMCQINTAPMKSQIGYVDVLVPPDIIMNESSTDITAREGTNVSLLCKAKGYPNPNISWRREDNQPIPLGTWHGKKMLATSFDGNQLNISRVSRLHMGAYLCIASNGVPPSVSRRILLHVNFPPVMWIPNQLVGAPLDKDVTLDCHTEAYPASINYWAKDGGDMIINDAKYETSIKEKNYKVHMRLAIKNLEPHDFGTYKCFAENSLGATEGSIRLYEIPPPTSEPTKDTAAIRRQSIEEIEVFPRHQSMGSAKNSGKEVESLEGDQNKIPVTDGKYHASEEAAAAQEDHSQTSDRKRNRSGAKKVSEKVESAAGKKVDILLPLTILMSVLLLTIST</sequence>
<evidence type="ECO:0000256" key="2">
    <source>
        <dbReference type="ARBA" id="ARBA00022475"/>
    </source>
</evidence>
<feature type="compositionally biased region" description="Basic and acidic residues" evidence="9">
    <location>
        <begin position="402"/>
        <end position="423"/>
    </location>
</feature>
<dbReference type="Pfam" id="PF13927">
    <property type="entry name" value="Ig_3"/>
    <property type="match status" value="2"/>
</dbReference>
<dbReference type="InterPro" id="IPR003598">
    <property type="entry name" value="Ig_sub2"/>
</dbReference>
<evidence type="ECO:0000259" key="10">
    <source>
        <dbReference type="PROSITE" id="PS50835"/>
    </source>
</evidence>
<keyword evidence="12" id="KW-1185">Reference proteome</keyword>
<keyword evidence="5" id="KW-0472">Membrane</keyword>
<dbReference type="InterPro" id="IPR036179">
    <property type="entry name" value="Ig-like_dom_sf"/>
</dbReference>
<dbReference type="FunFam" id="2.60.40.10:FF:000328">
    <property type="entry name" value="CLUMA_CG000981, isoform A"/>
    <property type="match status" value="1"/>
</dbReference>
<proteinExistence type="predicted"/>
<feature type="domain" description="Ig-like" evidence="10">
    <location>
        <begin position="49"/>
        <end position="143"/>
    </location>
</feature>
<dbReference type="FunFam" id="2.60.40.10:FF:000376">
    <property type="entry name" value="CLUMA_CG000981, isoform A"/>
    <property type="match status" value="1"/>
</dbReference>
<dbReference type="PANTHER" id="PTHR12231:SF253">
    <property type="entry name" value="DPR-INTERACTING PROTEIN ETA, ISOFORM B-RELATED"/>
    <property type="match status" value="1"/>
</dbReference>
<accession>A0AAV4U179</accession>
<evidence type="ECO:0000256" key="8">
    <source>
        <dbReference type="ARBA" id="ARBA00023319"/>
    </source>
</evidence>
<evidence type="ECO:0000256" key="7">
    <source>
        <dbReference type="ARBA" id="ARBA00023180"/>
    </source>
</evidence>
<dbReference type="PROSITE" id="PS50835">
    <property type="entry name" value="IG_LIKE"/>
    <property type="match status" value="3"/>
</dbReference>
<dbReference type="InterPro" id="IPR013106">
    <property type="entry name" value="Ig_V-set"/>
</dbReference>
<keyword evidence="8" id="KW-0393">Immunoglobulin domain</keyword>
<dbReference type="CDD" id="cd00096">
    <property type="entry name" value="Ig"/>
    <property type="match status" value="1"/>
</dbReference>
<evidence type="ECO:0000256" key="9">
    <source>
        <dbReference type="SAM" id="MobiDB-lite"/>
    </source>
</evidence>
<reference evidence="11 12" key="1">
    <citation type="submission" date="2021-06" db="EMBL/GenBank/DDBJ databases">
        <title>Caerostris darwini draft genome.</title>
        <authorList>
            <person name="Kono N."/>
            <person name="Arakawa K."/>
        </authorList>
    </citation>
    <scope>NUCLEOTIDE SEQUENCE [LARGE SCALE GENOMIC DNA]</scope>
</reference>
<keyword evidence="3" id="KW-0732">Signal</keyword>
<feature type="domain" description="Ig-like" evidence="10">
    <location>
        <begin position="250"/>
        <end position="344"/>
    </location>
</feature>
<comment type="caution">
    <text evidence="11">The sequence shown here is derived from an EMBL/GenBank/DDBJ whole genome shotgun (WGS) entry which is preliminary data.</text>
</comment>
<gene>
    <name evidence="11" type="primary">LAC_1</name>
    <name evidence="11" type="ORF">CDAR_230101</name>
</gene>
<dbReference type="Gene3D" id="2.60.40.10">
    <property type="entry name" value="Immunoglobulins"/>
    <property type="match status" value="3"/>
</dbReference>
<dbReference type="InterPro" id="IPR051170">
    <property type="entry name" value="Neural/epithelial_adhesion"/>
</dbReference>
<keyword evidence="7" id="KW-0325">Glycoprotein</keyword>
<evidence type="ECO:0000256" key="3">
    <source>
        <dbReference type="ARBA" id="ARBA00022729"/>
    </source>
</evidence>
<dbReference type="InterPro" id="IPR007110">
    <property type="entry name" value="Ig-like_dom"/>
</dbReference>
<feature type="region of interest" description="Disordered" evidence="9">
    <location>
        <begin position="370"/>
        <end position="437"/>
    </location>
</feature>
<dbReference type="GO" id="GO:0005886">
    <property type="term" value="C:plasma membrane"/>
    <property type="evidence" value="ECO:0007669"/>
    <property type="project" value="UniProtKB-SubCell"/>
</dbReference>
<dbReference type="SMART" id="SM00408">
    <property type="entry name" value="IGc2"/>
    <property type="match status" value="3"/>
</dbReference>
<dbReference type="PANTHER" id="PTHR12231">
    <property type="entry name" value="CTX-RELATED TYPE I TRANSMEMBRANE PROTEIN"/>
    <property type="match status" value="1"/>
</dbReference>
<dbReference type="SMART" id="SM00409">
    <property type="entry name" value="IG"/>
    <property type="match status" value="3"/>
</dbReference>
<dbReference type="AlphaFoldDB" id="A0AAV4U179"/>
<organism evidence="11 12">
    <name type="scientific">Caerostris darwini</name>
    <dbReference type="NCBI Taxonomy" id="1538125"/>
    <lineage>
        <taxon>Eukaryota</taxon>
        <taxon>Metazoa</taxon>
        <taxon>Ecdysozoa</taxon>
        <taxon>Arthropoda</taxon>
        <taxon>Chelicerata</taxon>
        <taxon>Arachnida</taxon>
        <taxon>Araneae</taxon>
        <taxon>Araneomorphae</taxon>
        <taxon>Entelegynae</taxon>
        <taxon>Araneoidea</taxon>
        <taxon>Araneidae</taxon>
        <taxon>Caerostris</taxon>
    </lineage>
</organism>
<dbReference type="InterPro" id="IPR003599">
    <property type="entry name" value="Ig_sub"/>
</dbReference>
<dbReference type="Proteomes" id="UP001054837">
    <property type="component" value="Unassembled WGS sequence"/>
</dbReference>
<evidence type="ECO:0000313" key="12">
    <source>
        <dbReference type="Proteomes" id="UP001054837"/>
    </source>
</evidence>
<evidence type="ECO:0000256" key="1">
    <source>
        <dbReference type="ARBA" id="ARBA00004236"/>
    </source>
</evidence>
<name>A0AAV4U179_9ARAC</name>
<evidence type="ECO:0000313" key="11">
    <source>
        <dbReference type="EMBL" id="GIY51462.1"/>
    </source>
</evidence>
<comment type="subcellular location">
    <subcellularLocation>
        <location evidence="1">Cell membrane</location>
    </subcellularLocation>
</comment>
<dbReference type="SUPFAM" id="SSF48726">
    <property type="entry name" value="Immunoglobulin"/>
    <property type="match status" value="3"/>
</dbReference>